<proteinExistence type="predicted"/>
<evidence type="ECO:0000313" key="2">
    <source>
        <dbReference type="Proteomes" id="UP001589774"/>
    </source>
</evidence>
<dbReference type="RefSeq" id="WP_130858283.1">
    <property type="nucleotide sequence ID" value="NZ_JBHLWO010000004.1"/>
</dbReference>
<dbReference type="Proteomes" id="UP001589774">
    <property type="component" value="Unassembled WGS sequence"/>
</dbReference>
<comment type="caution">
    <text evidence="1">The sequence shown here is derived from an EMBL/GenBank/DDBJ whole genome shotgun (WGS) entry which is preliminary data.</text>
</comment>
<evidence type="ECO:0000313" key="1">
    <source>
        <dbReference type="EMBL" id="MFC0321173.1"/>
    </source>
</evidence>
<accession>A0ABV6HQK1</accession>
<dbReference type="SUPFAM" id="SSF56954">
    <property type="entry name" value="Outer membrane efflux proteins (OEP)"/>
    <property type="match status" value="1"/>
</dbReference>
<gene>
    <name evidence="1" type="ORF">ACFFI0_22820</name>
</gene>
<name>A0ABV6HQK1_9SPHI</name>
<reference evidence="1 2" key="1">
    <citation type="submission" date="2024-09" db="EMBL/GenBank/DDBJ databases">
        <authorList>
            <person name="Sun Q."/>
            <person name="Mori K."/>
        </authorList>
    </citation>
    <scope>NUCLEOTIDE SEQUENCE [LARGE SCALE GENOMIC DNA]</scope>
    <source>
        <strain evidence="1 2">CCM 7765</strain>
    </source>
</reference>
<keyword evidence="2" id="KW-1185">Reference proteome</keyword>
<sequence length="92" mass="10542">MAAFAKVRALDYQKQAATASAQQQERLLFSNFQNAINQYKQELQEFNYYPQKAVPNARDIASAAQLGYRTGDLVTSNIFTLWKRLQTYNSTI</sequence>
<dbReference type="Gene3D" id="1.20.1600.10">
    <property type="entry name" value="Outer membrane efflux proteins (OEP)"/>
    <property type="match status" value="1"/>
</dbReference>
<dbReference type="EMBL" id="JBHLWO010000004">
    <property type="protein sequence ID" value="MFC0321173.1"/>
    <property type="molecule type" value="Genomic_DNA"/>
</dbReference>
<protein>
    <submittedName>
        <fullName evidence="1">Uncharacterized protein</fullName>
    </submittedName>
</protein>
<organism evidence="1 2">
    <name type="scientific">Olivibacter oleidegradans</name>
    <dbReference type="NCBI Taxonomy" id="760123"/>
    <lineage>
        <taxon>Bacteria</taxon>
        <taxon>Pseudomonadati</taxon>
        <taxon>Bacteroidota</taxon>
        <taxon>Sphingobacteriia</taxon>
        <taxon>Sphingobacteriales</taxon>
        <taxon>Sphingobacteriaceae</taxon>
        <taxon>Olivibacter</taxon>
    </lineage>
</organism>